<reference evidence="2" key="1">
    <citation type="journal article" date="2019" name="Sci. Rep.">
        <title>Draft genome of Tanacetum cinerariifolium, the natural source of mosquito coil.</title>
        <authorList>
            <person name="Yamashiro T."/>
            <person name="Shiraishi A."/>
            <person name="Satake H."/>
            <person name="Nakayama K."/>
        </authorList>
    </citation>
    <scope>NUCLEOTIDE SEQUENCE</scope>
</reference>
<protein>
    <submittedName>
        <fullName evidence="2">Putative reverse transcriptase domain-containing protein</fullName>
    </submittedName>
</protein>
<gene>
    <name evidence="2" type="ORF">Tci_891110</name>
</gene>
<proteinExistence type="predicted"/>
<sequence>TDKEEGWKAKDHELAEDKERALAFEKQNRRVGSSSSPAIIGASGSGNVASRFAPSQAKAGGGNTGPVPRATDSSGLKYFKCGEPSHRQSECKKAGKRHLFADPEGDDDAAYDEYEEASIY</sequence>
<comment type="caution">
    <text evidence="2">The sequence shown here is derived from an EMBL/GenBank/DDBJ whole genome shotgun (WGS) entry which is preliminary data.</text>
</comment>
<feature type="compositionally biased region" description="Basic and acidic residues" evidence="1">
    <location>
        <begin position="83"/>
        <end position="93"/>
    </location>
</feature>
<dbReference type="EMBL" id="BKCJ011312328">
    <property type="protein sequence ID" value="GFD19141.1"/>
    <property type="molecule type" value="Genomic_DNA"/>
</dbReference>
<feature type="compositionally biased region" description="Acidic residues" evidence="1">
    <location>
        <begin position="103"/>
        <end position="120"/>
    </location>
</feature>
<dbReference type="AlphaFoldDB" id="A0A699UB36"/>
<feature type="compositionally biased region" description="Low complexity" evidence="1">
    <location>
        <begin position="32"/>
        <end position="46"/>
    </location>
</feature>
<organism evidence="2">
    <name type="scientific">Tanacetum cinerariifolium</name>
    <name type="common">Dalmatian daisy</name>
    <name type="synonym">Chrysanthemum cinerariifolium</name>
    <dbReference type="NCBI Taxonomy" id="118510"/>
    <lineage>
        <taxon>Eukaryota</taxon>
        <taxon>Viridiplantae</taxon>
        <taxon>Streptophyta</taxon>
        <taxon>Embryophyta</taxon>
        <taxon>Tracheophyta</taxon>
        <taxon>Spermatophyta</taxon>
        <taxon>Magnoliopsida</taxon>
        <taxon>eudicotyledons</taxon>
        <taxon>Gunneridae</taxon>
        <taxon>Pentapetalae</taxon>
        <taxon>asterids</taxon>
        <taxon>campanulids</taxon>
        <taxon>Asterales</taxon>
        <taxon>Asteraceae</taxon>
        <taxon>Asteroideae</taxon>
        <taxon>Anthemideae</taxon>
        <taxon>Anthemidinae</taxon>
        <taxon>Tanacetum</taxon>
    </lineage>
</organism>
<keyword evidence="2" id="KW-0695">RNA-directed DNA polymerase</keyword>
<dbReference type="GO" id="GO:0003964">
    <property type="term" value="F:RNA-directed DNA polymerase activity"/>
    <property type="evidence" value="ECO:0007669"/>
    <property type="project" value="UniProtKB-KW"/>
</dbReference>
<accession>A0A699UB36</accession>
<evidence type="ECO:0000313" key="2">
    <source>
        <dbReference type="EMBL" id="GFD19141.1"/>
    </source>
</evidence>
<keyword evidence="2" id="KW-0808">Transferase</keyword>
<feature type="non-terminal residue" evidence="2">
    <location>
        <position position="120"/>
    </location>
</feature>
<keyword evidence="2" id="KW-0548">Nucleotidyltransferase</keyword>
<feature type="region of interest" description="Disordered" evidence="1">
    <location>
        <begin position="25"/>
        <end position="120"/>
    </location>
</feature>
<name>A0A699UB36_TANCI</name>
<feature type="non-terminal residue" evidence="2">
    <location>
        <position position="1"/>
    </location>
</feature>
<evidence type="ECO:0000256" key="1">
    <source>
        <dbReference type="SAM" id="MobiDB-lite"/>
    </source>
</evidence>